<evidence type="ECO:0000256" key="2">
    <source>
        <dbReference type="ARBA" id="ARBA00022519"/>
    </source>
</evidence>
<dbReference type="EnsemblBacteria" id="CAI49396">
    <property type="protein sequence ID" value="CAI49396"/>
    <property type="gene ID" value="NP_2610A"/>
</dbReference>
<organism evidence="12 13">
    <name type="scientific">Natronomonas pharaonis (strain ATCC 35678 / DSM 2160 / CIP 103997 / JCM 8858 / NBRC 14720 / NCIMB 2260 / Gabara)</name>
    <name type="common">Halobacterium pharaonis</name>
    <dbReference type="NCBI Taxonomy" id="348780"/>
    <lineage>
        <taxon>Archaea</taxon>
        <taxon>Methanobacteriati</taxon>
        <taxon>Methanobacteriota</taxon>
        <taxon>Stenosarchaea group</taxon>
        <taxon>Halobacteria</taxon>
        <taxon>Halobacteriales</taxon>
        <taxon>Natronomonadaceae</taxon>
        <taxon>Natronomonas</taxon>
    </lineage>
</organism>
<comment type="subcellular location">
    <subcellularLocation>
        <location evidence="1">Cell inner membrane</location>
        <topology evidence="1">Multi-pass membrane protein</topology>
    </subcellularLocation>
</comment>
<dbReference type="GO" id="GO:0007165">
    <property type="term" value="P:signal transduction"/>
    <property type="evidence" value="ECO:0007669"/>
    <property type="project" value="UniProtKB-KW"/>
</dbReference>
<dbReference type="InterPro" id="IPR000700">
    <property type="entry name" value="PAS-assoc_C"/>
</dbReference>
<feature type="region of interest" description="Disordered" evidence="7">
    <location>
        <begin position="9"/>
        <end position="33"/>
    </location>
</feature>
<dbReference type="SMART" id="SM00283">
    <property type="entry name" value="MA"/>
    <property type="match status" value="1"/>
</dbReference>
<dbReference type="EMBL" id="CR936257">
    <property type="protein sequence ID" value="CAI49396.1"/>
    <property type="molecule type" value="Genomic_DNA"/>
</dbReference>
<dbReference type="CDD" id="cd11386">
    <property type="entry name" value="MCP_signal"/>
    <property type="match status" value="1"/>
</dbReference>
<evidence type="ECO:0000256" key="4">
    <source>
        <dbReference type="ARBA" id="ARBA00029447"/>
    </source>
</evidence>
<dbReference type="Gene3D" id="1.10.287.950">
    <property type="entry name" value="Methyl-accepting chemotaxis protein"/>
    <property type="match status" value="1"/>
</dbReference>
<gene>
    <name evidence="12" type="primary">htr30</name>
    <name evidence="12" type="ordered locus">NP_2610A</name>
</gene>
<dbReference type="KEGG" id="nph:NP_2610A"/>
<dbReference type="GO" id="GO:0006935">
    <property type="term" value="P:chemotaxis"/>
    <property type="evidence" value="ECO:0007669"/>
    <property type="project" value="InterPro"/>
</dbReference>
<dbReference type="InterPro" id="IPR003660">
    <property type="entry name" value="HAMP_dom"/>
</dbReference>
<keyword evidence="6" id="KW-0175">Coiled coil</keyword>
<dbReference type="Gene3D" id="3.30.450.20">
    <property type="entry name" value="PAS domain"/>
    <property type="match status" value="1"/>
</dbReference>
<evidence type="ECO:0000259" key="8">
    <source>
        <dbReference type="PROSITE" id="PS50111"/>
    </source>
</evidence>
<sequence length="621" mass="66125">MFDALRRLIPDTSSRTADGAADSGTDVPATDGGTAVSQQQLTAAYGDKADDKLLERTATQLSSTARGAASAGEIRETARAQAAAGVAPSTYAGGYEFAARAAVKEAFDALEAGASVTDARERALDGVSETMADLQQGLEAFDAATVTVNEVIKAVPMSAILIDANHEVIAYTGRLMGLDDDHSEFVGEDCRETIAVATYSDRQRAKTLADKVAAAPHTAHEEWDVERTDGANTLVDFPVYRDRSVSKNKDGVEKHIEFLAVPIFDDGGELKAVLELIEDATEDIQREQDMVSLIEEVSATLGAIGDGDLTARADWEDTNGVIEPGLCDLVEDVNRMAGSFEELINGVDEKTHELEASIDQLGDASDRIDRTVEAQNDSLAEIGTEMENVSATMEEVAANAKEVTEAATRARETVAEGVEAGEKARESTDAVVESTDDLVDTVEQLGERMDEVGEVVDIIADIADQTNILALNANIEAARAETDGDGFAVVADEVKTLASETRDHADEIADRIEEIQRQADDTIDGVERSAEQIAATGDEIRRALDSLAAISDEVENTVDGISEVADANDDQAVRIEEVTATVAEARERADDVAETTDAVVDAVEEQEAAVDDLSDRVAELR</sequence>
<evidence type="ECO:0000313" key="13">
    <source>
        <dbReference type="Proteomes" id="UP000002698"/>
    </source>
</evidence>
<keyword evidence="2" id="KW-0997">Cell inner membrane</keyword>
<feature type="domain" description="Methyl-accepting transducer" evidence="8">
    <location>
        <begin position="350"/>
        <end position="586"/>
    </location>
</feature>
<dbReference type="SUPFAM" id="SSF58104">
    <property type="entry name" value="Methyl-accepting chemotaxis protein (MCP) signaling domain"/>
    <property type="match status" value="1"/>
</dbReference>
<dbReference type="PROSITE" id="PS50192">
    <property type="entry name" value="T_SNARE"/>
    <property type="match status" value="1"/>
</dbReference>
<keyword evidence="2" id="KW-1003">Cell membrane</keyword>
<keyword evidence="13" id="KW-1185">Reference proteome</keyword>
<name>A0A1U7EWD4_NATPD</name>
<dbReference type="AlphaFoldDB" id="A0A1U7EWD4"/>
<reference evidence="12 13" key="1">
    <citation type="journal article" date="2005" name="Genome Res.">
        <title>Living with two extremes: conclusions from the genome sequence of Natronomonas pharaonis.</title>
        <authorList>
            <person name="Falb M."/>
            <person name="Pfeiffer F."/>
            <person name="Palm P."/>
            <person name="Rodewald K."/>
            <person name="Hickmann V."/>
            <person name="Tittor J."/>
            <person name="Oesterhelt D."/>
        </authorList>
    </citation>
    <scope>NUCLEOTIDE SEQUENCE [LARGE SCALE GENOMIC DNA]</scope>
    <source>
        <strain evidence="13">ATCC 35678 / DSM 2160 / CIP 103997 / JCM 8858 / NBRC 14720 / NCIMB 2260 / Gabara</strain>
    </source>
</reference>
<dbReference type="HOGENOM" id="CLU_000445_116_0_2"/>
<evidence type="ECO:0000256" key="3">
    <source>
        <dbReference type="ARBA" id="ARBA00023224"/>
    </source>
</evidence>
<accession>A0A1U7EWD4</accession>
<dbReference type="PROSITE" id="PS50885">
    <property type="entry name" value="HAMP"/>
    <property type="match status" value="1"/>
</dbReference>
<dbReference type="eggNOG" id="arCOG02318">
    <property type="taxonomic scope" value="Archaea"/>
</dbReference>
<dbReference type="InterPro" id="IPR004090">
    <property type="entry name" value="Chemotax_Me-accpt_rcpt"/>
</dbReference>
<keyword evidence="2" id="KW-0472">Membrane</keyword>
<dbReference type="PROSITE" id="PS50111">
    <property type="entry name" value="CHEMOTAXIS_TRANSDUC_2"/>
    <property type="match status" value="1"/>
</dbReference>
<feature type="domain" description="HAMP" evidence="11">
    <location>
        <begin position="294"/>
        <end position="345"/>
    </location>
</feature>
<dbReference type="STRING" id="348780.NP_2610A"/>
<evidence type="ECO:0000256" key="6">
    <source>
        <dbReference type="SAM" id="Coils"/>
    </source>
</evidence>
<dbReference type="Proteomes" id="UP000002698">
    <property type="component" value="Chromosome"/>
</dbReference>
<dbReference type="GO" id="GO:0005886">
    <property type="term" value="C:plasma membrane"/>
    <property type="evidence" value="ECO:0007669"/>
    <property type="project" value="UniProtKB-SubCell"/>
</dbReference>
<dbReference type="Pfam" id="PF00015">
    <property type="entry name" value="MCPsignal"/>
    <property type="match status" value="1"/>
</dbReference>
<feature type="coiled-coil region" evidence="6">
    <location>
        <begin position="386"/>
        <end position="413"/>
    </location>
</feature>
<evidence type="ECO:0000256" key="7">
    <source>
        <dbReference type="SAM" id="MobiDB-lite"/>
    </source>
</evidence>
<dbReference type="InterPro" id="IPR000727">
    <property type="entry name" value="T_SNARE_dom"/>
</dbReference>
<dbReference type="PROSITE" id="PS50113">
    <property type="entry name" value="PAC"/>
    <property type="match status" value="1"/>
</dbReference>
<dbReference type="PANTHER" id="PTHR32089">
    <property type="entry name" value="METHYL-ACCEPTING CHEMOTAXIS PROTEIN MCPB"/>
    <property type="match status" value="1"/>
</dbReference>
<feature type="coiled-coil region" evidence="6">
    <location>
        <begin position="270"/>
        <end position="297"/>
    </location>
</feature>
<dbReference type="PRINTS" id="PR00260">
    <property type="entry name" value="CHEMTRNSDUCR"/>
</dbReference>
<evidence type="ECO:0000256" key="5">
    <source>
        <dbReference type="PROSITE-ProRule" id="PRU00284"/>
    </source>
</evidence>
<dbReference type="InterPro" id="IPR004089">
    <property type="entry name" value="MCPsignal_dom"/>
</dbReference>
<protein>
    <submittedName>
        <fullName evidence="12">Transducer protein Htr30</fullName>
    </submittedName>
</protein>
<evidence type="ECO:0000259" key="9">
    <source>
        <dbReference type="PROSITE" id="PS50113"/>
    </source>
</evidence>
<feature type="domain" description="PAC" evidence="9">
    <location>
        <begin position="233"/>
        <end position="292"/>
    </location>
</feature>
<dbReference type="PANTHER" id="PTHR32089:SF112">
    <property type="entry name" value="LYSOZYME-LIKE PROTEIN-RELATED"/>
    <property type="match status" value="1"/>
</dbReference>
<proteinExistence type="inferred from homology"/>
<evidence type="ECO:0000259" key="11">
    <source>
        <dbReference type="PROSITE" id="PS50885"/>
    </source>
</evidence>
<evidence type="ECO:0000259" key="10">
    <source>
        <dbReference type="PROSITE" id="PS50192"/>
    </source>
</evidence>
<evidence type="ECO:0000256" key="1">
    <source>
        <dbReference type="ARBA" id="ARBA00004429"/>
    </source>
</evidence>
<keyword evidence="3 5" id="KW-0807">Transducer</keyword>
<comment type="similarity">
    <text evidence="4">Belongs to the methyl-accepting chemotaxis (MCP) protein family.</text>
</comment>
<evidence type="ECO:0000313" key="12">
    <source>
        <dbReference type="EMBL" id="CAI49396.1"/>
    </source>
</evidence>
<dbReference type="GO" id="GO:0004888">
    <property type="term" value="F:transmembrane signaling receptor activity"/>
    <property type="evidence" value="ECO:0007669"/>
    <property type="project" value="InterPro"/>
</dbReference>
<feature type="domain" description="T-SNARE coiled-coil homology" evidence="10">
    <location>
        <begin position="341"/>
        <end position="403"/>
    </location>
</feature>